<evidence type="ECO:0000256" key="19">
    <source>
        <dbReference type="ARBA" id="ARBA00048589"/>
    </source>
</evidence>
<feature type="binding site" evidence="20">
    <location>
        <position position="131"/>
    </location>
    <ligand>
        <name>Zn(2+)</name>
        <dbReference type="ChEBI" id="CHEBI:29105"/>
    </ligand>
</feature>
<evidence type="ECO:0000256" key="3">
    <source>
        <dbReference type="ARBA" id="ARBA00022473"/>
    </source>
</evidence>
<evidence type="ECO:0000256" key="18">
    <source>
        <dbReference type="ARBA" id="ARBA00034131"/>
    </source>
</evidence>
<dbReference type="GO" id="GO:0007267">
    <property type="term" value="P:cell-cell signaling"/>
    <property type="evidence" value="ECO:0007669"/>
    <property type="project" value="InterPro"/>
</dbReference>
<evidence type="ECO:0000256" key="21">
    <source>
        <dbReference type="RuleBase" id="RU280812"/>
    </source>
</evidence>
<protein>
    <recommendedName>
        <fullName evidence="21">Hedgehog protein</fullName>
    </recommendedName>
</protein>
<dbReference type="InterPro" id="IPR036844">
    <property type="entry name" value="Hint_dom_sf"/>
</dbReference>
<dbReference type="Pfam" id="PF01079">
    <property type="entry name" value="Hint"/>
    <property type="match status" value="1"/>
</dbReference>
<dbReference type="SMART" id="SM00306">
    <property type="entry name" value="HintN"/>
    <property type="match status" value="1"/>
</dbReference>
<dbReference type="PANTHER" id="PTHR11889:SF84">
    <property type="entry name" value="HEDGEHOG PROTEIN"/>
    <property type="match status" value="1"/>
</dbReference>
<dbReference type="GO" id="GO:0005789">
    <property type="term" value="C:endoplasmic reticulum membrane"/>
    <property type="evidence" value="ECO:0007669"/>
    <property type="project" value="UniProtKB-SubCell"/>
</dbReference>
<dbReference type="GO" id="GO:0016740">
    <property type="term" value="F:transferase activity"/>
    <property type="evidence" value="ECO:0007669"/>
    <property type="project" value="UniProtKB-KW"/>
</dbReference>
<feature type="chain" id="PRO_5041934882" description="Hedgehog protein" evidence="22">
    <location>
        <begin position="23"/>
        <end position="454"/>
    </location>
</feature>
<dbReference type="GO" id="GO:0008233">
    <property type="term" value="F:peptidase activity"/>
    <property type="evidence" value="ECO:0007669"/>
    <property type="project" value="UniProtKB-UniRule"/>
</dbReference>
<dbReference type="SUPFAM" id="SSF55166">
    <property type="entry name" value="Hedgehog/DD-peptidase"/>
    <property type="match status" value="1"/>
</dbReference>
<dbReference type="Gene3D" id="2.170.16.10">
    <property type="entry name" value="Hedgehog/Intein (Hint) domain"/>
    <property type="match status" value="1"/>
</dbReference>
<comment type="subunit">
    <text evidence="18">Multimer.</text>
</comment>
<gene>
    <name evidence="25" type="ORF">C0J50_0860</name>
</gene>
<evidence type="ECO:0000256" key="9">
    <source>
        <dbReference type="ARBA" id="ARBA00022801"/>
    </source>
</evidence>
<dbReference type="PIRSF" id="PIRSF009400">
    <property type="entry name" value="Peptidase_C46"/>
    <property type="match status" value="1"/>
</dbReference>
<comment type="subcellular location">
    <molecule>Protein hedgehog N-product</molecule>
    <subcellularLocation>
        <location evidence="21">Cell membrane</location>
        <topology evidence="21">Lipid-anchor</topology>
    </subcellularLocation>
</comment>
<dbReference type="SMART" id="SM00305">
    <property type="entry name" value="HintC"/>
    <property type="match status" value="1"/>
</dbReference>
<comment type="function">
    <molecule>Protein hedgehog N-product</molecule>
    <text evidence="21">The dually lipidated hedgehog protein N-product is a morphogen which is essential for a variety of patterning events during development.</text>
</comment>
<dbReference type="InterPro" id="IPR050387">
    <property type="entry name" value="Hedgehog_Signaling"/>
</dbReference>
<keyword evidence="3 21" id="KW-0217">Developmental protein</keyword>
<evidence type="ECO:0000256" key="14">
    <source>
        <dbReference type="ARBA" id="ARBA00023034"/>
    </source>
</evidence>
<evidence type="ECO:0000256" key="4">
    <source>
        <dbReference type="ARBA" id="ARBA00022475"/>
    </source>
</evidence>
<dbReference type="GO" id="GO:0007224">
    <property type="term" value="P:smoothened signaling pathway"/>
    <property type="evidence" value="ECO:0007669"/>
    <property type="project" value="TreeGrafter"/>
</dbReference>
<evidence type="ECO:0000256" key="20">
    <source>
        <dbReference type="PIRSR" id="PIRSR009400-2"/>
    </source>
</evidence>
<dbReference type="InterPro" id="IPR006141">
    <property type="entry name" value="Intein_N"/>
</dbReference>
<dbReference type="InterPro" id="IPR001657">
    <property type="entry name" value="Hedgehog"/>
</dbReference>
<evidence type="ECO:0000256" key="13">
    <source>
        <dbReference type="ARBA" id="ARBA00022837"/>
    </source>
</evidence>
<dbReference type="FunFam" id="3.30.1380.10:FF:000001">
    <property type="entry name" value="Indian hedgehog"/>
    <property type="match status" value="1"/>
</dbReference>
<dbReference type="GO" id="GO:0005886">
    <property type="term" value="C:plasma membrane"/>
    <property type="evidence" value="ECO:0007669"/>
    <property type="project" value="UniProtKB-SubCell"/>
</dbReference>
<keyword evidence="14 21" id="KW-0333">Golgi apparatus</keyword>
<organism evidence="25 26">
    <name type="scientific">Silurus asotus</name>
    <name type="common">Amur catfish</name>
    <name type="synonym">Parasilurus asotus</name>
    <dbReference type="NCBI Taxonomy" id="30991"/>
    <lineage>
        <taxon>Eukaryota</taxon>
        <taxon>Metazoa</taxon>
        <taxon>Chordata</taxon>
        <taxon>Craniata</taxon>
        <taxon>Vertebrata</taxon>
        <taxon>Euteleostomi</taxon>
        <taxon>Actinopterygii</taxon>
        <taxon>Neopterygii</taxon>
        <taxon>Teleostei</taxon>
        <taxon>Ostariophysi</taxon>
        <taxon>Siluriformes</taxon>
        <taxon>Siluridae</taxon>
        <taxon>Silurus</taxon>
    </lineage>
</organism>
<comment type="catalytic activity">
    <reaction evidence="19">
        <text>glycyl-L-cysteinyl-[protein] + cholesterol + H(+) = [protein]-C-terminal glycyl cholesterol ester + N-terminal L-cysteinyl-[protein]</text>
        <dbReference type="Rhea" id="RHEA:59504"/>
        <dbReference type="Rhea" id="RHEA-COMP:12707"/>
        <dbReference type="Rhea" id="RHEA-COMP:15369"/>
        <dbReference type="Rhea" id="RHEA-COMP:15374"/>
        <dbReference type="ChEBI" id="CHEBI:15378"/>
        <dbReference type="ChEBI" id="CHEBI:16113"/>
        <dbReference type="ChEBI" id="CHEBI:65250"/>
        <dbReference type="ChEBI" id="CHEBI:143135"/>
        <dbReference type="ChEBI" id="CHEBI:143140"/>
    </reaction>
    <physiologicalReaction direction="left-to-right" evidence="19">
        <dbReference type="Rhea" id="RHEA:59505"/>
    </physiologicalReaction>
</comment>
<dbReference type="GO" id="GO:0016539">
    <property type="term" value="P:intein-mediated protein splicing"/>
    <property type="evidence" value="ECO:0007669"/>
    <property type="project" value="InterPro"/>
</dbReference>
<evidence type="ECO:0000256" key="17">
    <source>
        <dbReference type="ARBA" id="ARBA00023288"/>
    </source>
</evidence>
<dbReference type="InterPro" id="IPR009045">
    <property type="entry name" value="Zn_M74/Hedgehog-like"/>
</dbReference>
<proteinExistence type="inferred from homology"/>
<keyword evidence="11 21" id="KW-0256">Endoplasmic reticulum</keyword>
<evidence type="ECO:0000259" key="23">
    <source>
        <dbReference type="SMART" id="SM00305"/>
    </source>
</evidence>
<dbReference type="GO" id="GO:0000139">
    <property type="term" value="C:Golgi membrane"/>
    <property type="evidence" value="ECO:0007669"/>
    <property type="project" value="UniProtKB-SubCell"/>
</dbReference>
<keyword evidence="6" id="KW-0808">Transferase</keyword>
<comment type="caution">
    <text evidence="25">The sequence shown here is derived from an EMBL/GenBank/DDBJ whole genome shotgun (WGS) entry which is preliminary data.</text>
</comment>
<dbReference type="GO" id="GO:0010468">
    <property type="term" value="P:regulation of gene expression"/>
    <property type="evidence" value="ECO:0007669"/>
    <property type="project" value="TreeGrafter"/>
</dbReference>
<evidence type="ECO:0000256" key="16">
    <source>
        <dbReference type="ARBA" id="ARBA00023139"/>
    </source>
</evidence>
<feature type="non-terminal residue" evidence="25">
    <location>
        <position position="1"/>
    </location>
</feature>
<dbReference type="EMBL" id="MU564352">
    <property type="protein sequence ID" value="KAI5612192.1"/>
    <property type="molecule type" value="Genomic_DNA"/>
</dbReference>
<reference evidence="25" key="1">
    <citation type="submission" date="2018-07" db="EMBL/GenBank/DDBJ databases">
        <title>Comparative genomics of catfishes provides insights into carnivory and benthic adaptation.</title>
        <authorList>
            <person name="Zhang Y."/>
            <person name="Wang D."/>
            <person name="Peng Z."/>
            <person name="Zheng S."/>
            <person name="Shao F."/>
            <person name="Tao W."/>
        </authorList>
    </citation>
    <scope>NUCLEOTIDE SEQUENCE</scope>
    <source>
        <strain evidence="25">Chongqing</strain>
    </source>
</reference>
<dbReference type="Gene3D" id="3.30.1380.10">
    <property type="match status" value="1"/>
</dbReference>
<feature type="signal peptide" evidence="22">
    <location>
        <begin position="1"/>
        <end position="22"/>
    </location>
</feature>
<dbReference type="InterPro" id="IPR001767">
    <property type="entry name" value="Hedgehog_Hint"/>
</dbReference>
<dbReference type="GO" id="GO:0005615">
    <property type="term" value="C:extracellular space"/>
    <property type="evidence" value="ECO:0007669"/>
    <property type="project" value="TreeGrafter"/>
</dbReference>
<keyword evidence="12 20" id="KW-0862">Zinc</keyword>
<dbReference type="GO" id="GO:0055002">
    <property type="term" value="P:striated muscle cell development"/>
    <property type="evidence" value="ECO:0007669"/>
    <property type="project" value="UniProtKB-ARBA"/>
</dbReference>
<dbReference type="InterPro" id="IPR003586">
    <property type="entry name" value="Hint_dom_C"/>
</dbReference>
<dbReference type="Pfam" id="PF01085">
    <property type="entry name" value="HH_signal"/>
    <property type="match status" value="1"/>
</dbReference>
<evidence type="ECO:0000256" key="15">
    <source>
        <dbReference type="ARBA" id="ARBA00023136"/>
    </source>
</evidence>
<feature type="binding site" evidence="20">
    <location>
        <position position="116"/>
    </location>
    <ligand>
        <name>Ca(2+)</name>
        <dbReference type="ChEBI" id="CHEBI:29108"/>
        <label>1</label>
    </ligand>
</feature>
<name>A0AAD5FE73_SILAS</name>
<dbReference type="CDD" id="cd00081">
    <property type="entry name" value="Hint"/>
    <property type="match status" value="1"/>
</dbReference>
<evidence type="ECO:0000256" key="7">
    <source>
        <dbReference type="ARBA" id="ARBA00022723"/>
    </source>
</evidence>
<evidence type="ECO:0000256" key="1">
    <source>
        <dbReference type="ARBA" id="ARBA00004586"/>
    </source>
</evidence>
<dbReference type="InterPro" id="IPR000320">
    <property type="entry name" value="Hedgehog_signalling_dom"/>
</dbReference>
<dbReference type="AlphaFoldDB" id="A0AAD5FE73"/>
<comment type="similarity">
    <text evidence="2 21">Belongs to the hedgehog family.</text>
</comment>
<sequence length="454" mass="50746">LAAACTCAWLLVHGCGPGPGYGGRARPRRLTPLAYKQHVPNVSENNLGASGRAEGKITRHSERFNELVCNYNTDIDFKDEERTKADRFMTKRCKDCLNKLAIAVMNQWPGVRLRVTEAWDEDDNHPSGSLHYEGRAVDITTSDRDIKKYGLLAQLAVEAGFDWVYYESKYHVHCSVKADHSVAVEKGGCFSASALVTVAEGVQKPMSHLQPGDSVLALSESGGIIFSRVLLFLHLDTEHKSTFLILSTENGQRLTITPNHLIFMASNLKLHYNEYYASFASQVRKGAYVLICGRDGHVHPSKIVSVSEEERTGVYAPLTEHGNLFVDGVLVSSYASIESQRLAHWAFGPFRFLDGLSQVFKAVNPLTIIMQSAAEVDTVYRSHHILSRYQTNVIYNSLGSVHNATNKMNSTCLKEHQSKLDFDRLDGTQVGVHWYARLLCMIAQIFWKPHVMTE</sequence>
<feature type="binding site" evidence="20">
    <location>
        <position position="122"/>
    </location>
    <ligand>
        <name>Ca(2+)</name>
        <dbReference type="ChEBI" id="CHEBI:29108"/>
        <label>2</label>
    </ligand>
</feature>
<evidence type="ECO:0000256" key="11">
    <source>
        <dbReference type="ARBA" id="ARBA00022824"/>
    </source>
</evidence>
<comment type="subcellular location">
    <molecule>Sonic hedgehog protein</molecule>
    <subcellularLocation>
        <location evidence="21">Endoplasmic reticulum membrane</location>
    </subcellularLocation>
    <subcellularLocation>
        <location evidence="21">Golgi apparatus membrane</location>
    </subcellularLocation>
</comment>
<keyword evidence="26" id="KW-1185">Reference proteome</keyword>
<feature type="binding site" evidence="20">
    <location>
        <position position="117"/>
    </location>
    <ligand>
        <name>Ca(2+)</name>
        <dbReference type="ChEBI" id="CHEBI:29108"/>
        <label>2</label>
    </ligand>
</feature>
<evidence type="ECO:0000256" key="2">
    <source>
        <dbReference type="ARBA" id="ARBA00010649"/>
    </source>
</evidence>
<keyword evidence="4 21" id="KW-1003">Cell membrane</keyword>
<dbReference type="GO" id="GO:0042063">
    <property type="term" value="P:gliogenesis"/>
    <property type="evidence" value="ECO:0007669"/>
    <property type="project" value="UniProtKB-ARBA"/>
</dbReference>
<keyword evidence="13 20" id="KW-0106">Calcium</keyword>
<comment type="subcellular location">
    <subcellularLocation>
        <location evidence="1">Endoplasmic reticulum membrane</location>
    </subcellularLocation>
</comment>
<feature type="binding site" evidence="20">
    <location>
        <position position="81"/>
    </location>
    <ligand>
        <name>Ca(2+)</name>
        <dbReference type="ChEBI" id="CHEBI:29108"/>
        <label>2</label>
    </ligand>
</feature>
<keyword evidence="16" id="KW-0564">Palmitate</keyword>
<keyword evidence="15 21" id="KW-0472">Membrane</keyword>
<dbReference type="Proteomes" id="UP001205998">
    <property type="component" value="Unassembled WGS sequence"/>
</dbReference>
<keyword evidence="10 21" id="KW-0068">Autocatalytic cleavage</keyword>
<keyword evidence="5 21" id="KW-0645">Protease</keyword>
<comment type="function">
    <molecule>Protein hedgehog</molecule>
    <text evidence="21">The C-terminal part of the hedgehog protein precursor displays an autoproteolysis activity that results in the cleavage of the full-length protein into two parts (N-product and C-product). In addition, the C-terminal part displays a cholesterol transferase activity that results by the covalent attachment of a cholesterol moiety to the C-terminal of the newly generated N-product.</text>
</comment>
<evidence type="ECO:0000313" key="25">
    <source>
        <dbReference type="EMBL" id="KAI5612192.1"/>
    </source>
</evidence>
<dbReference type="FunFam" id="2.170.16.10:FF:000001">
    <property type="entry name" value="Indian hedgehog"/>
    <property type="match status" value="1"/>
</dbReference>
<evidence type="ECO:0000256" key="8">
    <source>
        <dbReference type="ARBA" id="ARBA00022729"/>
    </source>
</evidence>
<evidence type="ECO:0000256" key="10">
    <source>
        <dbReference type="ARBA" id="ARBA00022813"/>
    </source>
</evidence>
<feature type="binding site" evidence="20">
    <location>
        <position position="117"/>
    </location>
    <ligand>
        <name>Ca(2+)</name>
        <dbReference type="ChEBI" id="CHEBI:29108"/>
        <label>1</label>
    </ligand>
</feature>
<dbReference type="GO" id="GO:0005113">
    <property type="term" value="F:patched binding"/>
    <property type="evidence" value="ECO:0007669"/>
    <property type="project" value="TreeGrafter"/>
</dbReference>
<dbReference type="PROSITE" id="PS50817">
    <property type="entry name" value="INTEIN_N_TER"/>
    <property type="match status" value="1"/>
</dbReference>
<dbReference type="GO" id="GO:0016540">
    <property type="term" value="P:protein autoprocessing"/>
    <property type="evidence" value="ECO:0007669"/>
    <property type="project" value="InterPro"/>
</dbReference>
<keyword evidence="17" id="KW-0449">Lipoprotein</keyword>
<dbReference type="SUPFAM" id="SSF51294">
    <property type="entry name" value="Hedgehog/intein (Hint) domain"/>
    <property type="match status" value="1"/>
</dbReference>
<feature type="binding site" evidence="20">
    <location>
        <position position="120"/>
    </location>
    <ligand>
        <name>Ca(2+)</name>
        <dbReference type="ChEBI" id="CHEBI:29108"/>
        <label>2</label>
    </ligand>
</feature>
<evidence type="ECO:0000256" key="6">
    <source>
        <dbReference type="ARBA" id="ARBA00022679"/>
    </source>
</evidence>
<dbReference type="GO" id="GO:0005509">
    <property type="term" value="F:calcium ion binding"/>
    <property type="evidence" value="ECO:0007669"/>
    <property type="project" value="TreeGrafter"/>
</dbReference>
<accession>A0AAD5FE73</accession>
<feature type="binding site" evidence="20">
    <location>
        <position position="81"/>
    </location>
    <ligand>
        <name>Ca(2+)</name>
        <dbReference type="ChEBI" id="CHEBI:29108"/>
        <label>1</label>
    </ligand>
</feature>
<evidence type="ECO:0000313" key="26">
    <source>
        <dbReference type="Proteomes" id="UP001205998"/>
    </source>
</evidence>
<dbReference type="GO" id="GO:0007417">
    <property type="term" value="P:central nervous system development"/>
    <property type="evidence" value="ECO:0007669"/>
    <property type="project" value="UniProtKB-ARBA"/>
</dbReference>
<keyword evidence="7 20" id="KW-0479">Metal-binding</keyword>
<feature type="binding site" evidence="20">
    <location>
        <position position="80"/>
    </location>
    <ligand>
        <name>Ca(2+)</name>
        <dbReference type="ChEBI" id="CHEBI:29108"/>
        <label>1</label>
    </ligand>
</feature>
<keyword evidence="9 21" id="KW-0378">Hydrolase</keyword>
<feature type="domain" description="Hint" evidence="23">
    <location>
        <begin position="295"/>
        <end position="339"/>
    </location>
</feature>
<feature type="binding site" evidence="20">
    <location>
        <position position="173"/>
    </location>
    <ligand>
        <name>Zn(2+)</name>
        <dbReference type="ChEBI" id="CHEBI:29105"/>
    </ligand>
</feature>
<dbReference type="PANTHER" id="PTHR11889">
    <property type="entry name" value="HEDGEHOG"/>
    <property type="match status" value="1"/>
</dbReference>
<evidence type="ECO:0000259" key="24">
    <source>
        <dbReference type="SMART" id="SM00306"/>
    </source>
</evidence>
<feature type="non-terminal residue" evidence="25">
    <location>
        <position position="454"/>
    </location>
</feature>
<dbReference type="InterPro" id="IPR003587">
    <property type="entry name" value="Hint_dom_N"/>
</dbReference>
<dbReference type="PRINTS" id="PR00632">
    <property type="entry name" value="SONICHHOG"/>
</dbReference>
<keyword evidence="8 21" id="KW-0732">Signal</keyword>
<evidence type="ECO:0000256" key="22">
    <source>
        <dbReference type="SAM" id="SignalP"/>
    </source>
</evidence>
<evidence type="ECO:0000256" key="12">
    <source>
        <dbReference type="ARBA" id="ARBA00022833"/>
    </source>
</evidence>
<dbReference type="GO" id="GO:0001708">
    <property type="term" value="P:cell fate specification"/>
    <property type="evidence" value="ECO:0007669"/>
    <property type="project" value="TreeGrafter"/>
</dbReference>
<feature type="binding site" evidence="20">
    <location>
        <position position="138"/>
    </location>
    <ligand>
        <name>Zn(2+)</name>
        <dbReference type="ChEBI" id="CHEBI:29105"/>
    </ligand>
</feature>
<feature type="binding site" evidence="20">
    <location>
        <position position="86"/>
    </location>
    <ligand>
        <name>Ca(2+)</name>
        <dbReference type="ChEBI" id="CHEBI:29108"/>
        <label>1</label>
    </ligand>
</feature>
<evidence type="ECO:0000256" key="5">
    <source>
        <dbReference type="ARBA" id="ARBA00022670"/>
    </source>
</evidence>
<feature type="domain" description="Hint" evidence="24">
    <location>
        <begin position="187"/>
        <end position="293"/>
    </location>
</feature>